<evidence type="ECO:0000256" key="6">
    <source>
        <dbReference type="ARBA" id="ARBA00023002"/>
    </source>
</evidence>
<evidence type="ECO:0000256" key="1">
    <source>
        <dbReference type="ARBA" id="ARBA00006642"/>
    </source>
</evidence>
<dbReference type="PROSITE" id="PS01298">
    <property type="entry name" value="DAPB"/>
    <property type="match status" value="1"/>
</dbReference>
<dbReference type="PANTHER" id="PTHR20836:SF0">
    <property type="entry name" value="4-HYDROXY-TETRAHYDRODIPICOLINATE REDUCTASE 1, CHLOROPLASTIC-RELATED"/>
    <property type="match status" value="1"/>
</dbReference>
<feature type="binding site" evidence="13">
    <location>
        <begin position="11"/>
        <end position="16"/>
    </location>
    <ligand>
        <name>NAD(+)</name>
        <dbReference type="ChEBI" id="CHEBI:57540"/>
    </ligand>
</feature>
<comment type="similarity">
    <text evidence="1 13">Belongs to the DapB family.</text>
</comment>
<dbReference type="EC" id="1.17.1.8" evidence="10 13"/>
<evidence type="ECO:0000256" key="4">
    <source>
        <dbReference type="ARBA" id="ARBA00022857"/>
    </source>
</evidence>
<feature type="binding site" evidence="13">
    <location>
        <begin position="161"/>
        <end position="162"/>
    </location>
    <ligand>
        <name>(S)-2,3,4,5-tetrahydrodipicolinate</name>
        <dbReference type="ChEBI" id="CHEBI:16845"/>
    </ligand>
</feature>
<feature type="domain" description="Dihydrodipicolinate reductase C-terminal" evidence="15">
    <location>
        <begin position="124"/>
        <end position="260"/>
    </location>
</feature>
<dbReference type="InterPro" id="IPR022663">
    <property type="entry name" value="DapB_C"/>
</dbReference>
<dbReference type="InterPro" id="IPR023940">
    <property type="entry name" value="DHDPR_bac"/>
</dbReference>
<evidence type="ECO:0000256" key="5">
    <source>
        <dbReference type="ARBA" id="ARBA00022915"/>
    </source>
</evidence>
<dbReference type="OrthoDB" id="9790352at2"/>
<protein>
    <recommendedName>
        <fullName evidence="10 13">4-hydroxy-tetrahydrodipicolinate reductase</fullName>
        <shortName evidence="13">HTPA reductase</shortName>
        <ecNumber evidence="10 13">1.17.1.8</ecNumber>
    </recommendedName>
</protein>
<dbReference type="GO" id="GO:0050661">
    <property type="term" value="F:NADP binding"/>
    <property type="evidence" value="ECO:0007669"/>
    <property type="project" value="UniProtKB-UniRule"/>
</dbReference>
<dbReference type="CDD" id="cd02274">
    <property type="entry name" value="DHDPR_N"/>
    <property type="match status" value="1"/>
</dbReference>
<comment type="caution">
    <text evidence="13">Was originally thought to be a dihydrodipicolinate reductase (DHDPR), catalyzing the conversion of dihydrodipicolinate to tetrahydrodipicolinate. However, it was shown in E.coli that the substrate of the enzymatic reaction is not dihydrodipicolinate (DHDP) but in fact (2S,4S)-4-hydroxy-2,3,4,5-tetrahydrodipicolinic acid (HTPA), the product released by the DapA-catalyzed reaction.</text>
</comment>
<accession>A0A4D6YCV6</accession>
<dbReference type="UniPathway" id="UPA00034">
    <property type="reaction ID" value="UER00018"/>
</dbReference>
<evidence type="ECO:0000313" key="17">
    <source>
        <dbReference type="Proteomes" id="UP000298603"/>
    </source>
</evidence>
<comment type="subunit">
    <text evidence="13">Homotetramer.</text>
</comment>
<dbReference type="PANTHER" id="PTHR20836">
    <property type="entry name" value="DIHYDRODIPICOLINATE REDUCTASE"/>
    <property type="match status" value="1"/>
</dbReference>
<dbReference type="NCBIfam" id="TIGR00036">
    <property type="entry name" value="dapB"/>
    <property type="match status" value="1"/>
</dbReference>
<dbReference type="GO" id="GO:0009089">
    <property type="term" value="P:lysine biosynthetic process via diaminopimelate"/>
    <property type="evidence" value="ECO:0007669"/>
    <property type="project" value="UniProtKB-UniRule"/>
</dbReference>
<dbReference type="GO" id="GO:0005829">
    <property type="term" value="C:cytosol"/>
    <property type="evidence" value="ECO:0007669"/>
    <property type="project" value="TreeGrafter"/>
</dbReference>
<dbReference type="PIRSF" id="PIRSF000161">
    <property type="entry name" value="DHPR"/>
    <property type="match status" value="1"/>
</dbReference>
<keyword evidence="5 13" id="KW-0220">Diaminopimelate biosynthesis</keyword>
<evidence type="ECO:0000256" key="12">
    <source>
        <dbReference type="ARBA" id="ARBA00049396"/>
    </source>
</evidence>
<evidence type="ECO:0000256" key="3">
    <source>
        <dbReference type="ARBA" id="ARBA00022605"/>
    </source>
</evidence>
<dbReference type="SUPFAM" id="SSF55347">
    <property type="entry name" value="Glyceraldehyde-3-phosphate dehydrogenase-like, C-terminal domain"/>
    <property type="match status" value="1"/>
</dbReference>
<evidence type="ECO:0000256" key="7">
    <source>
        <dbReference type="ARBA" id="ARBA00023027"/>
    </source>
</evidence>
<evidence type="ECO:0000256" key="9">
    <source>
        <dbReference type="ARBA" id="ARBA00037922"/>
    </source>
</evidence>
<dbReference type="InterPro" id="IPR000846">
    <property type="entry name" value="DapB_N"/>
</dbReference>
<dbReference type="AlphaFoldDB" id="A0A4D6YCV6"/>
<dbReference type="GO" id="GO:0051287">
    <property type="term" value="F:NAD binding"/>
    <property type="evidence" value="ECO:0007669"/>
    <property type="project" value="UniProtKB-UniRule"/>
</dbReference>
<feature type="active site" description="Proton donor" evidence="13">
    <location>
        <position position="155"/>
    </location>
</feature>
<keyword evidence="17" id="KW-1185">Reference proteome</keyword>
<dbReference type="Pfam" id="PF01113">
    <property type="entry name" value="DapB_N"/>
    <property type="match status" value="1"/>
</dbReference>
<evidence type="ECO:0000256" key="11">
    <source>
        <dbReference type="ARBA" id="ARBA00049080"/>
    </source>
</evidence>
<dbReference type="Gene3D" id="3.40.50.720">
    <property type="entry name" value="NAD(P)-binding Rossmann-like Domain"/>
    <property type="match status" value="1"/>
</dbReference>
<feature type="binding site" evidence="13">
    <location>
        <position position="152"/>
    </location>
    <ligand>
        <name>(S)-2,3,4,5-tetrahydrodipicolinate</name>
        <dbReference type="ChEBI" id="CHEBI:16845"/>
    </ligand>
</feature>
<evidence type="ECO:0000256" key="2">
    <source>
        <dbReference type="ARBA" id="ARBA00022490"/>
    </source>
</evidence>
<name>A0A4D6YCV6_9GAMM</name>
<evidence type="ECO:0000256" key="8">
    <source>
        <dbReference type="ARBA" id="ARBA00023154"/>
    </source>
</evidence>
<dbReference type="GO" id="GO:0008839">
    <property type="term" value="F:4-hydroxy-tetrahydrodipicolinate reductase"/>
    <property type="evidence" value="ECO:0007669"/>
    <property type="project" value="UniProtKB-UniRule"/>
</dbReference>
<feature type="binding site" evidence="13">
    <location>
        <position position="41"/>
    </location>
    <ligand>
        <name>NADP(+)</name>
        <dbReference type="ChEBI" id="CHEBI:58349"/>
    </ligand>
</feature>
<dbReference type="SUPFAM" id="SSF51735">
    <property type="entry name" value="NAD(P)-binding Rossmann-fold domains"/>
    <property type="match status" value="1"/>
</dbReference>
<reference evidence="16 17" key="1">
    <citation type="submission" date="2018-10" db="EMBL/GenBank/DDBJ databases">
        <title>Comparative functional genomics of the obligate endosymbiont Buchnera aphidicola.</title>
        <authorList>
            <person name="Chong R.A."/>
        </authorList>
    </citation>
    <scope>NUCLEOTIDE SEQUENCE [LARGE SCALE GENOMIC DNA]</scope>
    <source>
        <strain evidence="16 17">Tma</strain>
    </source>
</reference>
<evidence type="ECO:0000259" key="14">
    <source>
        <dbReference type="Pfam" id="PF01113"/>
    </source>
</evidence>
<dbReference type="EMBL" id="CP032996">
    <property type="protein sequence ID" value="QCI27109.1"/>
    <property type="molecule type" value="Genomic_DNA"/>
</dbReference>
<evidence type="ECO:0000313" key="16">
    <source>
        <dbReference type="EMBL" id="QCI27109.1"/>
    </source>
</evidence>
<comment type="catalytic activity">
    <reaction evidence="11 13">
        <text>(S)-2,3,4,5-tetrahydrodipicolinate + NADP(+) + H2O = (2S,4S)-4-hydroxy-2,3,4,5-tetrahydrodipicolinate + NADPH + H(+)</text>
        <dbReference type="Rhea" id="RHEA:35331"/>
        <dbReference type="ChEBI" id="CHEBI:15377"/>
        <dbReference type="ChEBI" id="CHEBI:15378"/>
        <dbReference type="ChEBI" id="CHEBI:16845"/>
        <dbReference type="ChEBI" id="CHEBI:57783"/>
        <dbReference type="ChEBI" id="CHEBI:58349"/>
        <dbReference type="ChEBI" id="CHEBI:67139"/>
        <dbReference type="EC" id="1.17.1.8"/>
    </reaction>
</comment>
<dbReference type="InterPro" id="IPR022664">
    <property type="entry name" value="DapB_N_CS"/>
</dbReference>
<comment type="pathway">
    <text evidence="9 13">Amino-acid biosynthesis; L-lysine biosynthesis via DAP pathway; (S)-tetrahydrodipicolinate from L-aspartate: step 4/4.</text>
</comment>
<dbReference type="Pfam" id="PF05173">
    <property type="entry name" value="DapB_C"/>
    <property type="match status" value="1"/>
</dbReference>
<gene>
    <name evidence="13" type="primary">dapB</name>
    <name evidence="16" type="ORF">D9V81_00540</name>
</gene>
<keyword evidence="4 13" id="KW-0521">NADP</keyword>
<evidence type="ECO:0000259" key="15">
    <source>
        <dbReference type="Pfam" id="PF05173"/>
    </source>
</evidence>
<dbReference type="RefSeq" id="WP_158349375.1">
    <property type="nucleotide sequence ID" value="NZ_CP032996.1"/>
</dbReference>
<dbReference type="HAMAP" id="MF_00102">
    <property type="entry name" value="DapB"/>
    <property type="match status" value="1"/>
</dbReference>
<dbReference type="Gene3D" id="3.30.360.10">
    <property type="entry name" value="Dihydrodipicolinate Reductase, domain 2"/>
    <property type="match status" value="1"/>
</dbReference>
<keyword evidence="7 13" id="KW-0520">NAD</keyword>
<keyword evidence="2 13" id="KW-0963">Cytoplasm</keyword>
<proteinExistence type="inferred from homology"/>
<comment type="caution">
    <text evidence="13">Lacks conserved residue(s) required for the propagation of feature annotation.</text>
</comment>
<evidence type="ECO:0000256" key="10">
    <source>
        <dbReference type="ARBA" id="ARBA00038983"/>
    </source>
</evidence>
<comment type="subcellular location">
    <subcellularLocation>
        <location evidence="13">Cytoplasm</location>
    </subcellularLocation>
</comment>
<dbReference type="Proteomes" id="UP000298603">
    <property type="component" value="Chromosome"/>
</dbReference>
<dbReference type="GO" id="GO:0019877">
    <property type="term" value="P:diaminopimelate biosynthetic process"/>
    <property type="evidence" value="ECO:0007669"/>
    <property type="project" value="UniProtKB-UniRule"/>
</dbReference>
<dbReference type="InterPro" id="IPR036291">
    <property type="entry name" value="NAD(P)-bd_dom_sf"/>
</dbReference>
<feature type="active site" description="Proton donor/acceptor" evidence="13">
    <location>
        <position position="151"/>
    </location>
</feature>
<evidence type="ECO:0000256" key="13">
    <source>
        <dbReference type="HAMAP-Rule" id="MF_00102"/>
    </source>
</evidence>
<organism evidence="16 17">
    <name type="scientific">Buchnera aphidicola</name>
    <name type="common">Therioaphis trifolii</name>
    <dbReference type="NCBI Taxonomy" id="1241884"/>
    <lineage>
        <taxon>Bacteria</taxon>
        <taxon>Pseudomonadati</taxon>
        <taxon>Pseudomonadota</taxon>
        <taxon>Gammaproteobacteria</taxon>
        <taxon>Enterobacterales</taxon>
        <taxon>Erwiniaceae</taxon>
        <taxon>Buchnera</taxon>
    </lineage>
</organism>
<sequence length="262" mass="29940">MKNIIKIAITGAYGRMGSSLIKTIQKYKNIKLACVIVKQKKKDLFNIKEKKIKIYENIKETINLFDILIDFTNPESTLKNLKICAQYNKNIVIGTTGFKKQEYDIIKKHSKKISIVLSSNFSIGINLIFELLKHTSKILNDSYDVEILESHHRNKIDSPSGTALSIGKIIAKNKKWNFEKCSIYRKKEITNIRKKNQIGFSIIRGGNTIGKHKIMFLGSEENIVISHQANSRNTFSDGAIKAAIWLKDKKQGLFNMKHVLKI</sequence>
<keyword evidence="6 13" id="KW-0560">Oxidoreductase</keyword>
<comment type="function">
    <text evidence="13">Catalyzes the conversion of 4-hydroxy-tetrahydrodipicolinate (HTPA) to tetrahydrodipicolinate.</text>
</comment>
<feature type="binding site" evidence="13">
    <location>
        <begin position="118"/>
        <end position="121"/>
    </location>
    <ligand>
        <name>NAD(+)</name>
        <dbReference type="ChEBI" id="CHEBI:57540"/>
    </ligand>
</feature>
<feature type="binding site" evidence="13">
    <location>
        <begin position="94"/>
        <end position="96"/>
    </location>
    <ligand>
        <name>NAD(+)</name>
        <dbReference type="ChEBI" id="CHEBI:57540"/>
    </ligand>
</feature>
<feature type="domain" description="Dihydrodipicolinate reductase N-terminal" evidence="14">
    <location>
        <begin position="5"/>
        <end position="121"/>
    </location>
</feature>
<keyword evidence="3 13" id="KW-0028">Amino-acid biosynthesis</keyword>
<keyword evidence="8 13" id="KW-0457">Lysine biosynthesis</keyword>
<dbReference type="GO" id="GO:0016726">
    <property type="term" value="F:oxidoreductase activity, acting on CH or CH2 groups, NAD or NADP as acceptor"/>
    <property type="evidence" value="ECO:0007669"/>
    <property type="project" value="UniProtKB-UniRule"/>
</dbReference>
<comment type="catalytic activity">
    <reaction evidence="12 13">
        <text>(S)-2,3,4,5-tetrahydrodipicolinate + NAD(+) + H2O = (2S,4S)-4-hydroxy-2,3,4,5-tetrahydrodipicolinate + NADH + H(+)</text>
        <dbReference type="Rhea" id="RHEA:35323"/>
        <dbReference type="ChEBI" id="CHEBI:15377"/>
        <dbReference type="ChEBI" id="CHEBI:15378"/>
        <dbReference type="ChEBI" id="CHEBI:16845"/>
        <dbReference type="ChEBI" id="CHEBI:57540"/>
        <dbReference type="ChEBI" id="CHEBI:57945"/>
        <dbReference type="ChEBI" id="CHEBI:67139"/>
        <dbReference type="EC" id="1.17.1.8"/>
    </reaction>
</comment>